<gene>
    <name evidence="1" type="ORF">SLEP1_g1929</name>
</gene>
<comment type="caution">
    <text evidence="1">The sequence shown here is derived from an EMBL/GenBank/DDBJ whole genome shotgun (WGS) entry which is preliminary data.</text>
</comment>
<evidence type="ECO:0000313" key="2">
    <source>
        <dbReference type="Proteomes" id="UP001054252"/>
    </source>
</evidence>
<dbReference type="AlphaFoldDB" id="A0AAV5HM08"/>
<accession>A0AAV5HM08</accession>
<evidence type="ECO:0000313" key="1">
    <source>
        <dbReference type="EMBL" id="GKU87537.1"/>
    </source>
</evidence>
<sequence length="194" mass="22084">MKRKDFEYDFLSFSRKSRRLDGELFSVMEDDLGTKVPQVLEEQQLPTTSIVRCNFPSSEERALVLCNPSSTPFLKFPRSQEFPIFVHSDLIPGLKDCLIWPGEVRKMGFEPAMDESSGGSNDHLAVIPWASTSLPSDPIDLEKTDIEMMELEESIIATNNNNNNNALQYGEMMELREGLQPWQQPQNLSAPITW</sequence>
<organism evidence="1 2">
    <name type="scientific">Rubroshorea leprosula</name>
    <dbReference type="NCBI Taxonomy" id="152421"/>
    <lineage>
        <taxon>Eukaryota</taxon>
        <taxon>Viridiplantae</taxon>
        <taxon>Streptophyta</taxon>
        <taxon>Embryophyta</taxon>
        <taxon>Tracheophyta</taxon>
        <taxon>Spermatophyta</taxon>
        <taxon>Magnoliopsida</taxon>
        <taxon>eudicotyledons</taxon>
        <taxon>Gunneridae</taxon>
        <taxon>Pentapetalae</taxon>
        <taxon>rosids</taxon>
        <taxon>malvids</taxon>
        <taxon>Malvales</taxon>
        <taxon>Dipterocarpaceae</taxon>
        <taxon>Rubroshorea</taxon>
    </lineage>
</organism>
<keyword evidence="2" id="KW-1185">Reference proteome</keyword>
<reference evidence="1 2" key="1">
    <citation type="journal article" date="2021" name="Commun. Biol.">
        <title>The genome of Shorea leprosula (Dipterocarpaceae) highlights the ecological relevance of drought in aseasonal tropical rainforests.</title>
        <authorList>
            <person name="Ng K.K.S."/>
            <person name="Kobayashi M.J."/>
            <person name="Fawcett J.A."/>
            <person name="Hatakeyama M."/>
            <person name="Paape T."/>
            <person name="Ng C.H."/>
            <person name="Ang C.C."/>
            <person name="Tnah L.H."/>
            <person name="Lee C.T."/>
            <person name="Nishiyama T."/>
            <person name="Sese J."/>
            <person name="O'Brien M.J."/>
            <person name="Copetti D."/>
            <person name="Mohd Noor M.I."/>
            <person name="Ong R.C."/>
            <person name="Putra M."/>
            <person name="Sireger I.Z."/>
            <person name="Indrioko S."/>
            <person name="Kosugi Y."/>
            <person name="Izuno A."/>
            <person name="Isagi Y."/>
            <person name="Lee S.L."/>
            <person name="Shimizu K.K."/>
        </authorList>
    </citation>
    <scope>NUCLEOTIDE SEQUENCE [LARGE SCALE GENOMIC DNA]</scope>
    <source>
        <strain evidence="1">214</strain>
    </source>
</reference>
<dbReference type="Proteomes" id="UP001054252">
    <property type="component" value="Unassembled WGS sequence"/>
</dbReference>
<proteinExistence type="predicted"/>
<dbReference type="PANTHER" id="PTHR35510">
    <property type="entry name" value="DBH-LIKE MONOOXYGENASE"/>
    <property type="match status" value="1"/>
</dbReference>
<dbReference type="PANTHER" id="PTHR35510:SF1">
    <property type="entry name" value="DBH-LIKE MONOOXYGENASE"/>
    <property type="match status" value="1"/>
</dbReference>
<dbReference type="EMBL" id="BPVZ01000002">
    <property type="protein sequence ID" value="GKU87537.1"/>
    <property type="molecule type" value="Genomic_DNA"/>
</dbReference>
<protein>
    <submittedName>
        <fullName evidence="1">Uncharacterized protein</fullName>
    </submittedName>
</protein>
<name>A0AAV5HM08_9ROSI</name>